<organism evidence="1 2">
    <name type="scientific">Stutzerimonas xanthomarina</name>
    <dbReference type="NCBI Taxonomy" id="271420"/>
    <lineage>
        <taxon>Bacteria</taxon>
        <taxon>Pseudomonadati</taxon>
        <taxon>Pseudomonadota</taxon>
        <taxon>Gammaproteobacteria</taxon>
        <taxon>Pseudomonadales</taxon>
        <taxon>Pseudomonadaceae</taxon>
        <taxon>Stutzerimonas</taxon>
    </lineage>
</organism>
<accession>A0A3R8VD65</accession>
<dbReference type="AlphaFoldDB" id="A0A3R8VD65"/>
<comment type="caution">
    <text evidence="1">The sequence shown here is derived from an EMBL/GenBank/DDBJ whole genome shotgun (WGS) entry which is preliminary data.</text>
</comment>
<reference evidence="1 2" key="1">
    <citation type="submission" date="2018-10" db="EMBL/GenBank/DDBJ databases">
        <title>Transmission dynamics of multidrug resistant bacteria on intensive care unit surfaces.</title>
        <authorList>
            <person name="D'Souza A.W."/>
            <person name="Potter R.F."/>
            <person name="Wallace M."/>
            <person name="Shupe A."/>
            <person name="Patel S."/>
            <person name="Sun S."/>
            <person name="Gul D."/>
            <person name="Kwon J.H."/>
            <person name="Andleeb S."/>
            <person name="Burnham C.-A.D."/>
            <person name="Dantas G."/>
        </authorList>
    </citation>
    <scope>NUCLEOTIDE SEQUENCE [LARGE SCALE GENOMIC DNA]</scope>
    <source>
        <strain evidence="1 2">PX_177</strain>
    </source>
</reference>
<dbReference type="RefSeq" id="WP_041109929.1">
    <property type="nucleotide sequence ID" value="NZ_RHQL01000010.1"/>
</dbReference>
<evidence type="ECO:0000313" key="1">
    <source>
        <dbReference type="EMBL" id="RRV08858.1"/>
    </source>
</evidence>
<protein>
    <submittedName>
        <fullName evidence="1">Uncharacterized protein</fullName>
    </submittedName>
</protein>
<sequence length="124" mass="13560">MTISNAVDRALTLAVAHHIDCLKSPTQADELYSRLKSHAREGICLLAGDIPDFVVSADYQYLSVTELLERVEVSANQMVEFGQLMLSAAQQGLTEVLGDGRARELDLEALADRFIRSALPMARG</sequence>
<gene>
    <name evidence="1" type="ORF">EGJ28_16470</name>
</gene>
<proteinExistence type="predicted"/>
<name>A0A3R8VD65_9GAMM</name>
<dbReference type="Proteomes" id="UP000276506">
    <property type="component" value="Unassembled WGS sequence"/>
</dbReference>
<evidence type="ECO:0000313" key="2">
    <source>
        <dbReference type="Proteomes" id="UP000276506"/>
    </source>
</evidence>
<dbReference type="EMBL" id="RHQL01000010">
    <property type="protein sequence ID" value="RRV08858.1"/>
    <property type="molecule type" value="Genomic_DNA"/>
</dbReference>